<accession>A0ABW5A8W5</accession>
<evidence type="ECO:0000313" key="2">
    <source>
        <dbReference type="EMBL" id="MFD2174757.1"/>
    </source>
</evidence>
<dbReference type="Proteomes" id="UP001597413">
    <property type="component" value="Unassembled WGS sequence"/>
</dbReference>
<reference evidence="3" key="1">
    <citation type="journal article" date="2019" name="Int. J. Syst. Evol. Microbiol.">
        <title>The Global Catalogue of Microorganisms (GCM) 10K type strain sequencing project: providing services to taxonomists for standard genome sequencing and annotation.</title>
        <authorList>
            <consortium name="The Broad Institute Genomics Platform"/>
            <consortium name="The Broad Institute Genome Sequencing Center for Infectious Disease"/>
            <person name="Wu L."/>
            <person name="Ma J."/>
        </authorList>
    </citation>
    <scope>NUCLEOTIDE SEQUENCE [LARGE SCALE GENOMIC DNA]</scope>
    <source>
        <strain evidence="3">CCUG 55131</strain>
    </source>
</reference>
<dbReference type="Gene3D" id="3.30.930.30">
    <property type="match status" value="1"/>
</dbReference>
<keyword evidence="1" id="KW-0175">Coiled coil</keyword>
<evidence type="ECO:0000313" key="3">
    <source>
        <dbReference type="Proteomes" id="UP001597413"/>
    </source>
</evidence>
<organism evidence="2 3">
    <name type="scientific">Rhodobacter lacus</name>
    <dbReference type="NCBI Taxonomy" id="1641972"/>
    <lineage>
        <taxon>Bacteria</taxon>
        <taxon>Pseudomonadati</taxon>
        <taxon>Pseudomonadota</taxon>
        <taxon>Alphaproteobacteria</taxon>
        <taxon>Rhodobacterales</taxon>
        <taxon>Rhodobacter group</taxon>
        <taxon>Rhodobacter</taxon>
    </lineage>
</organism>
<comment type="caution">
    <text evidence="2">The sequence shown here is derived from an EMBL/GenBank/DDBJ whole genome shotgun (WGS) entry which is preliminary data.</text>
</comment>
<proteinExistence type="predicted"/>
<feature type="coiled-coil region" evidence="1">
    <location>
        <begin position="308"/>
        <end position="447"/>
    </location>
</feature>
<dbReference type="InterPro" id="IPR001668">
    <property type="entry name" value="Mob_Pre"/>
</dbReference>
<sequence length="638" mass="72056">MPEEIMSVQQKIENVFPVAENRFPIVFRLEGLHPRDIWRILMHDRRRGGDLSHVDPEATRFNERLLGEPDWDMKIKSEIRAAQEGNFAEKIRALEAKSRKKEAEKVKVQGLSDPWNSCSEGPLREGIITVNKDWFGGAGIAKWDKGKVAEFKARAIDFLQESFPNGQLRYASGHADEEAYHIHFVVAVWREKVSKNSGRQVLLQASANPLIARYETAQDLAGEAFAPLGITRGERRAEAARAVKAAGQRPPERRAHVPPSQWRARLLAEAQAEAAQVLAGAQKGACEAVGEARDLGEKVIRKARKRAIEEARLRREAADRDVKRLEQGKAALTETVAHLRDQADEARDACQQTWGEVVALQDRAAEVAEEIEGATAELRLVRLELGEEAELRERFRKEKVEAERARDKARAESLVAEGDSVKKTEMARELREKLRLVQERALEEEREWGRKRERVGSELALREENLRSVQALVVKEQKNLAIVRQEVGVITDRMTEAKNMLRAVVNDREEEEKRLAEARRQLNVTKVVVAAIEEGLEAVCSGALDFSPSENRVSWGENAPKEVEERKQLVARLKPGLPLITKIADMAARVVRKLLAMERKRLEEDLGFVSGLRAQLSETQAERLTSIEDRHGFDKGIR</sequence>
<protein>
    <submittedName>
        <fullName evidence="2">Plasmid recombination protein</fullName>
    </submittedName>
</protein>
<feature type="coiled-coil region" evidence="1">
    <location>
        <begin position="494"/>
        <end position="528"/>
    </location>
</feature>
<name>A0ABW5A8W5_9RHOB</name>
<dbReference type="Pfam" id="PF01076">
    <property type="entry name" value="Mob_Pre"/>
    <property type="match status" value="1"/>
</dbReference>
<evidence type="ECO:0000256" key="1">
    <source>
        <dbReference type="SAM" id="Coils"/>
    </source>
</evidence>
<dbReference type="EMBL" id="JBHUIX010000011">
    <property type="protein sequence ID" value="MFD2174757.1"/>
    <property type="molecule type" value="Genomic_DNA"/>
</dbReference>
<gene>
    <name evidence="2" type="ORF">ACFSM0_11690</name>
</gene>
<keyword evidence="3" id="KW-1185">Reference proteome</keyword>
<dbReference type="CDD" id="cd17242">
    <property type="entry name" value="MobM_relaxase"/>
    <property type="match status" value="1"/>
</dbReference>